<protein>
    <recommendedName>
        <fullName evidence="3">Protein GOLM2</fullName>
    </recommendedName>
    <alternativeName>
        <fullName evidence="9">Golgi membrane protein 2</fullName>
    </alternativeName>
</protein>
<feature type="region of interest" description="Disordered" evidence="11">
    <location>
        <begin position="224"/>
        <end position="244"/>
    </location>
</feature>
<proteinExistence type="inferred from homology"/>
<name>A0A315V6D5_GAMAF</name>
<evidence type="ECO:0000256" key="8">
    <source>
        <dbReference type="ARBA" id="ARBA00023136"/>
    </source>
</evidence>
<reference evidence="13 14" key="1">
    <citation type="journal article" date="2018" name="G3 (Bethesda)">
        <title>A High-Quality Reference Genome for the Invasive Mosquitofish Gambusia affinis Using a Chicago Library.</title>
        <authorList>
            <person name="Hoffberg S.L."/>
            <person name="Troendle N.J."/>
            <person name="Glenn T.C."/>
            <person name="Mahmud O."/>
            <person name="Louha S."/>
            <person name="Chalopin D."/>
            <person name="Bennetzen J.L."/>
            <person name="Mauricio R."/>
        </authorList>
    </citation>
    <scope>NUCLEOTIDE SEQUENCE [LARGE SCALE GENOMIC DNA]</scope>
    <source>
        <strain evidence="13">NE01/NJP1002.9</strain>
        <tissue evidence="13">Muscle</tissue>
    </source>
</reference>
<evidence type="ECO:0000256" key="11">
    <source>
        <dbReference type="SAM" id="MobiDB-lite"/>
    </source>
</evidence>
<keyword evidence="7 10" id="KW-0175">Coiled coil</keyword>
<evidence type="ECO:0000313" key="13">
    <source>
        <dbReference type="EMBL" id="PWA18885.1"/>
    </source>
</evidence>
<dbReference type="Proteomes" id="UP000250572">
    <property type="component" value="Unassembled WGS sequence"/>
</dbReference>
<evidence type="ECO:0000256" key="2">
    <source>
        <dbReference type="ARBA" id="ARBA00007474"/>
    </source>
</evidence>
<keyword evidence="5" id="KW-0735">Signal-anchor</keyword>
<evidence type="ECO:0000256" key="4">
    <source>
        <dbReference type="ARBA" id="ARBA00022692"/>
    </source>
</evidence>
<dbReference type="AlphaFoldDB" id="A0A315V6D5"/>
<dbReference type="STRING" id="33528.ENSGAFP00000020233"/>
<keyword evidence="6 12" id="KW-1133">Transmembrane helix</keyword>
<evidence type="ECO:0000256" key="10">
    <source>
        <dbReference type="SAM" id="Coils"/>
    </source>
</evidence>
<keyword evidence="4 12" id="KW-0812">Transmembrane</keyword>
<comment type="subcellular location">
    <subcellularLocation>
        <location evidence="1">Membrane</location>
        <topology evidence="1">Single-pass type II membrane protein</topology>
    </subcellularLocation>
</comment>
<evidence type="ECO:0000256" key="3">
    <source>
        <dbReference type="ARBA" id="ARBA00016211"/>
    </source>
</evidence>
<dbReference type="PRINTS" id="PR02084">
    <property type="entry name" value="GOLM1CASC4"/>
</dbReference>
<feature type="compositionally biased region" description="Basic and acidic residues" evidence="11">
    <location>
        <begin position="380"/>
        <end position="399"/>
    </location>
</feature>
<evidence type="ECO:0000256" key="12">
    <source>
        <dbReference type="SAM" id="Phobius"/>
    </source>
</evidence>
<evidence type="ECO:0000256" key="9">
    <source>
        <dbReference type="ARBA" id="ARBA00030486"/>
    </source>
</evidence>
<feature type="region of interest" description="Disordered" evidence="11">
    <location>
        <begin position="269"/>
        <end position="305"/>
    </location>
</feature>
<feature type="transmembrane region" description="Helical" evidence="12">
    <location>
        <begin position="12"/>
        <end position="33"/>
    </location>
</feature>
<dbReference type="GO" id="GO:0016020">
    <property type="term" value="C:membrane"/>
    <property type="evidence" value="ECO:0007669"/>
    <property type="project" value="UniProtKB-SubCell"/>
</dbReference>
<keyword evidence="8 12" id="KW-0472">Membrane</keyword>
<evidence type="ECO:0000256" key="5">
    <source>
        <dbReference type="ARBA" id="ARBA00022968"/>
    </source>
</evidence>
<evidence type="ECO:0000313" key="14">
    <source>
        <dbReference type="Proteomes" id="UP000250572"/>
    </source>
</evidence>
<dbReference type="InterPro" id="IPR026139">
    <property type="entry name" value="GOLM1/CASC4"/>
</dbReference>
<dbReference type="Gene3D" id="1.10.287.1490">
    <property type="match status" value="1"/>
</dbReference>
<feature type="region of interest" description="Disordered" evidence="11">
    <location>
        <begin position="489"/>
        <end position="511"/>
    </location>
</feature>
<keyword evidence="14" id="KW-1185">Reference proteome</keyword>
<feature type="compositionally biased region" description="Low complexity" evidence="11">
    <location>
        <begin position="276"/>
        <end position="293"/>
    </location>
</feature>
<dbReference type="PANTHER" id="PTHR15896">
    <property type="entry name" value="GOLGI PHOSPHOPROTEIN 2/GP73-RELATED"/>
    <property type="match status" value="1"/>
</dbReference>
<evidence type="ECO:0000256" key="1">
    <source>
        <dbReference type="ARBA" id="ARBA00004606"/>
    </source>
</evidence>
<dbReference type="EMBL" id="NHOQ01002268">
    <property type="protein sequence ID" value="PWA18885.1"/>
    <property type="molecule type" value="Genomic_DNA"/>
</dbReference>
<comment type="caution">
    <text evidence="13">The sequence shown here is derived from an EMBL/GenBank/DDBJ whole genome shotgun (WGS) entry which is preliminary data.</text>
</comment>
<feature type="compositionally biased region" description="Basic and acidic residues" evidence="11">
    <location>
        <begin position="225"/>
        <end position="238"/>
    </location>
</feature>
<feature type="region of interest" description="Disordered" evidence="11">
    <location>
        <begin position="366"/>
        <end position="461"/>
    </location>
</feature>
<evidence type="ECO:0000256" key="6">
    <source>
        <dbReference type="ARBA" id="ARBA00022989"/>
    </source>
</evidence>
<gene>
    <name evidence="13" type="ORF">CCH79_00005068</name>
</gene>
<accession>A0A315V6D5</accession>
<feature type="compositionally biased region" description="Acidic residues" evidence="11">
    <location>
        <begin position="436"/>
        <end position="450"/>
    </location>
</feature>
<evidence type="ECO:0000256" key="7">
    <source>
        <dbReference type="ARBA" id="ARBA00023054"/>
    </source>
</evidence>
<sequence length="511" mass="56256">MIGFGANRRGGRMPSFILVFLMVIIGVLVFNYWTVSNKHGHLLDELAEIQTQVKRSDAARSRLEKRNSELIVQVDTHKKQIDQKDGDYSLLEGKLQAREGAIKKCSDEKVKLQTDVTSQMAEVQRLREQLTELKQEFMKQEEQLREVKKNSSSLERKLEYESLQCGRQIAQLKGEYEEAKKTLEKEVSKLRLTVVGGLGNVGAGKHAGEEGGADVTGERQTVATHQHDRHSEIKEEMGKPGSDAGMPGIEDSEVGKMDEVQFALKKPAITQKQNEAPDVGAAAGAGPGPEAADGPGGQGMLLDQPRLQQERIEGRAGGLAPPVIIKQGDKPIVFEEDSKAGIKADELGEQQRQIPVDSKHLKMIPLPHDNAQVPKPVQQRAKEKVPAEQLHHRQSRFFDENESPVDPQHGSKLADYNGDDGNVGEYEADKQAELAYNEEEDGDGGEEDVQGEPGLSPGTVDCVSSVYPPFLPCFLLHPSFCCSPTAALVQSSSQYPESDDDDRDIQDRDRA</sequence>
<dbReference type="PANTHER" id="PTHR15896:SF7">
    <property type="entry name" value="PROTEIN GOLM2"/>
    <property type="match status" value="1"/>
</dbReference>
<feature type="coiled-coil region" evidence="10">
    <location>
        <begin position="109"/>
        <end position="193"/>
    </location>
</feature>
<feature type="coiled-coil region" evidence="10">
    <location>
        <begin position="46"/>
        <end position="80"/>
    </location>
</feature>
<organism evidence="13 14">
    <name type="scientific">Gambusia affinis</name>
    <name type="common">Western mosquitofish</name>
    <name type="synonym">Heterandria affinis</name>
    <dbReference type="NCBI Taxonomy" id="33528"/>
    <lineage>
        <taxon>Eukaryota</taxon>
        <taxon>Metazoa</taxon>
        <taxon>Chordata</taxon>
        <taxon>Craniata</taxon>
        <taxon>Vertebrata</taxon>
        <taxon>Euteleostomi</taxon>
        <taxon>Actinopterygii</taxon>
        <taxon>Neopterygii</taxon>
        <taxon>Teleostei</taxon>
        <taxon>Neoteleostei</taxon>
        <taxon>Acanthomorphata</taxon>
        <taxon>Ovalentaria</taxon>
        <taxon>Atherinomorphae</taxon>
        <taxon>Cyprinodontiformes</taxon>
        <taxon>Poeciliidae</taxon>
        <taxon>Poeciliinae</taxon>
        <taxon>Gambusia</taxon>
    </lineage>
</organism>
<feature type="non-terminal residue" evidence="13">
    <location>
        <position position="511"/>
    </location>
</feature>
<comment type="similarity">
    <text evidence="2">Belongs to the GOLM family.</text>
</comment>